<evidence type="ECO:0000256" key="1">
    <source>
        <dbReference type="SAM" id="Phobius"/>
    </source>
</evidence>
<proteinExistence type="predicted"/>
<sequence length="106" mass="11641">MQNKDYISKSFVHAAGVLIYVSAVALFLSNGENIFGKQVDNFLAPLLMLLLLIVSASITGLLVLGKPILLYFNNHKKEAFKMLFATLAWIATFAIIVILVLISRAS</sequence>
<evidence type="ECO:0000313" key="3">
    <source>
        <dbReference type="Proteomes" id="UP000176800"/>
    </source>
</evidence>
<comment type="caution">
    <text evidence="2">The sequence shown here is derived from an EMBL/GenBank/DDBJ whole genome shotgun (WGS) entry which is preliminary data.</text>
</comment>
<feature type="transmembrane region" description="Helical" evidence="1">
    <location>
        <begin position="12"/>
        <end position="30"/>
    </location>
</feature>
<dbReference type="Proteomes" id="UP000176800">
    <property type="component" value="Unassembled WGS sequence"/>
</dbReference>
<name>A0A1G2U0N8_9BACT</name>
<dbReference type="EMBL" id="MHWE01000023">
    <property type="protein sequence ID" value="OHB03054.1"/>
    <property type="molecule type" value="Genomic_DNA"/>
</dbReference>
<keyword evidence="1" id="KW-0472">Membrane</keyword>
<reference evidence="2 3" key="1">
    <citation type="journal article" date="2016" name="Nat. Commun.">
        <title>Thousands of microbial genomes shed light on interconnected biogeochemical processes in an aquifer system.</title>
        <authorList>
            <person name="Anantharaman K."/>
            <person name="Brown C.T."/>
            <person name="Hug L.A."/>
            <person name="Sharon I."/>
            <person name="Castelle C.J."/>
            <person name="Probst A.J."/>
            <person name="Thomas B.C."/>
            <person name="Singh A."/>
            <person name="Wilkins M.J."/>
            <person name="Karaoz U."/>
            <person name="Brodie E.L."/>
            <person name="Williams K.H."/>
            <person name="Hubbard S.S."/>
            <person name="Banfield J.F."/>
        </authorList>
    </citation>
    <scope>NUCLEOTIDE SEQUENCE [LARGE SCALE GENOMIC DNA]</scope>
</reference>
<protein>
    <submittedName>
        <fullName evidence="2">Uncharacterized protein</fullName>
    </submittedName>
</protein>
<organism evidence="2 3">
    <name type="scientific">Candidatus Zambryskibacteria bacterium RIFCSPLOWO2_01_FULL_45_21</name>
    <dbReference type="NCBI Taxonomy" id="1802761"/>
    <lineage>
        <taxon>Bacteria</taxon>
        <taxon>Candidatus Zambryskiibacteriota</taxon>
    </lineage>
</organism>
<gene>
    <name evidence="2" type="ORF">A3B14_00110</name>
</gene>
<dbReference type="AlphaFoldDB" id="A0A1G2U0N8"/>
<feature type="transmembrane region" description="Helical" evidence="1">
    <location>
        <begin position="42"/>
        <end position="63"/>
    </location>
</feature>
<keyword evidence="1" id="KW-1133">Transmembrane helix</keyword>
<keyword evidence="1" id="KW-0812">Transmembrane</keyword>
<accession>A0A1G2U0N8</accession>
<feature type="transmembrane region" description="Helical" evidence="1">
    <location>
        <begin position="83"/>
        <end position="102"/>
    </location>
</feature>
<evidence type="ECO:0000313" key="2">
    <source>
        <dbReference type="EMBL" id="OHB03054.1"/>
    </source>
</evidence>